<evidence type="ECO:0000313" key="7">
    <source>
        <dbReference type="Proteomes" id="UP000239388"/>
    </source>
</evidence>
<dbReference type="GO" id="GO:0022857">
    <property type="term" value="F:transmembrane transporter activity"/>
    <property type="evidence" value="ECO:0007669"/>
    <property type="project" value="TreeGrafter"/>
</dbReference>
<keyword evidence="3 6" id="KW-0067">ATP-binding</keyword>
<evidence type="ECO:0000256" key="2">
    <source>
        <dbReference type="ARBA" id="ARBA00022741"/>
    </source>
</evidence>
<name>A0A2S8G201_9BACT</name>
<dbReference type="GO" id="GO:0016887">
    <property type="term" value="F:ATP hydrolysis activity"/>
    <property type="evidence" value="ECO:0007669"/>
    <property type="project" value="InterPro"/>
</dbReference>
<keyword evidence="2" id="KW-0547">Nucleotide-binding</keyword>
<dbReference type="InterPro" id="IPR027417">
    <property type="entry name" value="P-loop_NTPase"/>
</dbReference>
<dbReference type="GO" id="GO:0005886">
    <property type="term" value="C:plasma membrane"/>
    <property type="evidence" value="ECO:0007669"/>
    <property type="project" value="TreeGrafter"/>
</dbReference>
<evidence type="ECO:0000313" key="6">
    <source>
        <dbReference type="EMBL" id="PQO38475.1"/>
    </source>
</evidence>
<dbReference type="RefSeq" id="WP_105353896.1">
    <property type="nucleotide sequence ID" value="NZ_PUIB01000011.1"/>
</dbReference>
<protein>
    <submittedName>
        <fullName evidence="6">Peptide ABC transporter ATP-binding protein</fullName>
    </submittedName>
</protein>
<comment type="similarity">
    <text evidence="4">Belongs to the ABC transporter superfamily. Macrolide exporter (TC 3.A.1.122) family.</text>
</comment>
<proteinExistence type="inferred from homology"/>
<evidence type="ECO:0000256" key="3">
    <source>
        <dbReference type="ARBA" id="ARBA00022840"/>
    </source>
</evidence>
<dbReference type="InterPro" id="IPR003593">
    <property type="entry name" value="AAA+_ATPase"/>
</dbReference>
<dbReference type="GO" id="GO:0005524">
    <property type="term" value="F:ATP binding"/>
    <property type="evidence" value="ECO:0007669"/>
    <property type="project" value="UniProtKB-KW"/>
</dbReference>
<comment type="caution">
    <text evidence="6">The sequence shown here is derived from an EMBL/GenBank/DDBJ whole genome shotgun (WGS) entry which is preliminary data.</text>
</comment>
<feature type="domain" description="ABC transporter" evidence="5">
    <location>
        <begin position="11"/>
        <end position="246"/>
    </location>
</feature>
<dbReference type="InterPro" id="IPR015854">
    <property type="entry name" value="ABC_transpr_LolD-like"/>
</dbReference>
<dbReference type="AlphaFoldDB" id="A0A2S8G201"/>
<dbReference type="Proteomes" id="UP000239388">
    <property type="component" value="Unassembled WGS sequence"/>
</dbReference>
<dbReference type="PROSITE" id="PS50893">
    <property type="entry name" value="ABC_TRANSPORTER_2"/>
    <property type="match status" value="1"/>
</dbReference>
<keyword evidence="1" id="KW-0813">Transport</keyword>
<evidence type="ECO:0000256" key="1">
    <source>
        <dbReference type="ARBA" id="ARBA00022448"/>
    </source>
</evidence>
<dbReference type="GO" id="GO:0098796">
    <property type="term" value="C:membrane protein complex"/>
    <property type="evidence" value="ECO:0007669"/>
    <property type="project" value="UniProtKB-ARBA"/>
</dbReference>
<dbReference type="OrthoDB" id="273392at2"/>
<evidence type="ECO:0000259" key="5">
    <source>
        <dbReference type="PROSITE" id="PS50893"/>
    </source>
</evidence>
<dbReference type="InterPro" id="IPR017871">
    <property type="entry name" value="ABC_transporter-like_CS"/>
</dbReference>
<dbReference type="PROSITE" id="PS00211">
    <property type="entry name" value="ABC_TRANSPORTER_1"/>
    <property type="match status" value="1"/>
</dbReference>
<sequence>MSSPSARHAPLLVEGVRKEFRRQRTTVTALSGVDLSASPGEFIVIMGASGSGKSTLLHAMAGLTDLDAGRVVINGQDLSLLNDAQLTKFRGQQIGLVFQAFNLLPSLSAEDNIRLPAPPESGLNEKVAGLLQRLNIAERRSHKPGALSGGEQQRVAIARALVCDPAILLADEPTGSLDYDAGQQICQILHELSREQGRTIVAVTHEPNVAMWADRVVVMRDGRNIAEFSPGGSRDPQEVASHYQGLLRQPLETV</sequence>
<dbReference type="EMBL" id="PUIB01000011">
    <property type="protein sequence ID" value="PQO38475.1"/>
    <property type="molecule type" value="Genomic_DNA"/>
</dbReference>
<dbReference type="InterPro" id="IPR003439">
    <property type="entry name" value="ABC_transporter-like_ATP-bd"/>
</dbReference>
<dbReference type="Pfam" id="PF00005">
    <property type="entry name" value="ABC_tran"/>
    <property type="match status" value="1"/>
</dbReference>
<gene>
    <name evidence="6" type="ORF">C5Y98_10495</name>
</gene>
<dbReference type="SUPFAM" id="SSF52540">
    <property type="entry name" value="P-loop containing nucleoside triphosphate hydrolases"/>
    <property type="match status" value="1"/>
</dbReference>
<organism evidence="6 7">
    <name type="scientific">Blastopirellula marina</name>
    <dbReference type="NCBI Taxonomy" id="124"/>
    <lineage>
        <taxon>Bacteria</taxon>
        <taxon>Pseudomonadati</taxon>
        <taxon>Planctomycetota</taxon>
        <taxon>Planctomycetia</taxon>
        <taxon>Pirellulales</taxon>
        <taxon>Pirellulaceae</taxon>
        <taxon>Blastopirellula</taxon>
    </lineage>
</organism>
<dbReference type="FunFam" id="3.40.50.300:FF:000032">
    <property type="entry name" value="Export ABC transporter ATP-binding protein"/>
    <property type="match status" value="1"/>
</dbReference>
<dbReference type="Gene3D" id="3.40.50.300">
    <property type="entry name" value="P-loop containing nucleotide triphosphate hydrolases"/>
    <property type="match status" value="1"/>
</dbReference>
<dbReference type="PANTHER" id="PTHR24220">
    <property type="entry name" value="IMPORT ATP-BINDING PROTEIN"/>
    <property type="match status" value="1"/>
</dbReference>
<dbReference type="SMART" id="SM00382">
    <property type="entry name" value="AAA"/>
    <property type="match status" value="1"/>
</dbReference>
<dbReference type="CDD" id="cd03255">
    <property type="entry name" value="ABC_MJ0796_LolCDE_FtsE"/>
    <property type="match status" value="1"/>
</dbReference>
<accession>A0A2S8G201</accession>
<dbReference type="InterPro" id="IPR017911">
    <property type="entry name" value="MacB-like_ATP-bd"/>
</dbReference>
<reference evidence="6 7" key="1">
    <citation type="submission" date="2018-02" db="EMBL/GenBank/DDBJ databases">
        <title>Comparative genomes isolates from brazilian mangrove.</title>
        <authorList>
            <person name="Araujo J.E."/>
            <person name="Taketani R.G."/>
            <person name="Silva M.C.P."/>
            <person name="Loureco M.V."/>
            <person name="Andreote F.D."/>
        </authorList>
    </citation>
    <scope>NUCLEOTIDE SEQUENCE [LARGE SCALE GENOMIC DNA]</scope>
    <source>
        <strain evidence="6 7">NAP PRIS-MGV</strain>
    </source>
</reference>
<evidence type="ECO:0000256" key="4">
    <source>
        <dbReference type="ARBA" id="ARBA00038388"/>
    </source>
</evidence>
<dbReference type="PANTHER" id="PTHR24220:SF86">
    <property type="entry name" value="ABC TRANSPORTER ABCH.1"/>
    <property type="match status" value="1"/>
</dbReference>